<reference evidence="3 4" key="1">
    <citation type="journal article" date="2001" name="J. Bacteriol.">
        <title>Genome sequence and comparative analysis of the solvent-producing bacterium Clostridium acetobutylicum.</title>
        <authorList>
            <person name="Nolling J."/>
            <person name="Breton G."/>
            <person name="Omelchenko M.V."/>
            <person name="Makarova K.S."/>
            <person name="Zeng Q."/>
            <person name="Gibson R."/>
            <person name="Lee H.M."/>
            <person name="Dubois J."/>
            <person name="Qiu D."/>
            <person name="Hitti J."/>
            <person name="Wolf Y.I."/>
            <person name="Tatusov R.L."/>
            <person name="Sabathe F."/>
            <person name="Doucette-Stamm L."/>
            <person name="Soucaille P."/>
            <person name="Daly M.J."/>
            <person name="Bennett G.N."/>
            <person name="Koonin E.V."/>
            <person name="Smith D.R."/>
        </authorList>
    </citation>
    <scope>NUCLEOTIDE SEQUENCE [LARGE SCALE GENOMIC DNA]</scope>
    <source>
        <strain evidence="4">ATCC 824 / DSM 792 / JCM 1419 / LMG 5710 / VKM B-1787</strain>
    </source>
</reference>
<dbReference type="GO" id="GO:0016853">
    <property type="term" value="F:isomerase activity"/>
    <property type="evidence" value="ECO:0007669"/>
    <property type="project" value="UniProtKB-KW"/>
</dbReference>
<dbReference type="eggNOG" id="COG3837">
    <property type="taxonomic scope" value="Bacteria"/>
</dbReference>
<dbReference type="Proteomes" id="UP000000814">
    <property type="component" value="Chromosome"/>
</dbReference>
<keyword evidence="1" id="KW-0479">Metal-binding</keyword>
<dbReference type="EMBL" id="AE001437">
    <property type="protein sequence ID" value="AAK79356.1"/>
    <property type="molecule type" value="Genomic_DNA"/>
</dbReference>
<dbReference type="Pfam" id="PF07883">
    <property type="entry name" value="Cupin_2"/>
    <property type="match status" value="1"/>
</dbReference>
<dbReference type="InterPro" id="IPR051610">
    <property type="entry name" value="GPI/OXD"/>
</dbReference>
<protein>
    <submittedName>
        <fullName evidence="3">Mannose-6-phosphate isomerase</fullName>
    </submittedName>
</protein>
<accession>Q97J98</accession>
<dbReference type="PANTHER" id="PTHR35848">
    <property type="entry name" value="OXALATE-BINDING PROTEIN"/>
    <property type="match status" value="1"/>
</dbReference>
<name>Q97J98_CLOAB</name>
<evidence type="ECO:0000313" key="3">
    <source>
        <dbReference type="EMBL" id="AAK79356.1"/>
    </source>
</evidence>
<dbReference type="KEGG" id="cac:CA_C1388"/>
<dbReference type="GeneID" id="44997894"/>
<dbReference type="GO" id="GO:0046872">
    <property type="term" value="F:metal ion binding"/>
    <property type="evidence" value="ECO:0007669"/>
    <property type="project" value="UniProtKB-KW"/>
</dbReference>
<dbReference type="RefSeq" id="WP_010964697.1">
    <property type="nucleotide sequence ID" value="NC_003030.1"/>
</dbReference>
<keyword evidence="4" id="KW-1185">Reference proteome</keyword>
<dbReference type="CDD" id="cd02224">
    <property type="entry name" value="cupin_SPO2919-like"/>
    <property type="match status" value="1"/>
</dbReference>
<keyword evidence="3" id="KW-0413">Isomerase</keyword>
<organism evidence="3 4">
    <name type="scientific">Clostridium acetobutylicum (strain ATCC 824 / DSM 792 / JCM 1419 / IAM 19013 / LMG 5710 / NBRC 13948 / NRRL B-527 / VKM B-1787 / 2291 / W)</name>
    <dbReference type="NCBI Taxonomy" id="272562"/>
    <lineage>
        <taxon>Bacteria</taxon>
        <taxon>Bacillati</taxon>
        <taxon>Bacillota</taxon>
        <taxon>Clostridia</taxon>
        <taxon>Eubacteriales</taxon>
        <taxon>Clostridiaceae</taxon>
        <taxon>Clostridium</taxon>
    </lineage>
</organism>
<dbReference type="SUPFAM" id="SSF51182">
    <property type="entry name" value="RmlC-like cupins"/>
    <property type="match status" value="1"/>
</dbReference>
<dbReference type="InterPro" id="IPR013096">
    <property type="entry name" value="Cupin_2"/>
</dbReference>
<dbReference type="PATRIC" id="fig|272562.8.peg.1594"/>
<dbReference type="AlphaFoldDB" id="Q97J98"/>
<evidence type="ECO:0000313" key="4">
    <source>
        <dbReference type="Proteomes" id="UP000000814"/>
    </source>
</evidence>
<feature type="domain" description="Cupin type-2" evidence="2">
    <location>
        <begin position="45"/>
        <end position="113"/>
    </location>
</feature>
<dbReference type="OrthoDB" id="9797047at2"/>
<dbReference type="HOGENOM" id="CLU_119066_1_0_9"/>
<dbReference type="STRING" id="272562.CA_C1388"/>
<dbReference type="InterPro" id="IPR014710">
    <property type="entry name" value="RmlC-like_jellyroll"/>
</dbReference>
<sequence length="154" mass="17577">MNKRINIHNIDMKYIYDPEFKSNLKTELIGDAVGTEKFYINIDYVKPGGESVKYHCHSSKEEFFMIIDGEGILRVNGREVKVREGDVISFPAGKSTAHQFINSGEVILKILDVGTREEDDVITYPDENVVYIKDKNLVFNIDDSIKGWKSDPNT</sequence>
<dbReference type="Gene3D" id="2.60.120.10">
    <property type="entry name" value="Jelly Rolls"/>
    <property type="match status" value="1"/>
</dbReference>
<proteinExistence type="predicted"/>
<dbReference type="PIR" id="A97071">
    <property type="entry name" value="A97071"/>
</dbReference>
<gene>
    <name evidence="3" type="primary">manC</name>
    <name evidence="3" type="ordered locus">CA_C1388</name>
</gene>
<evidence type="ECO:0000256" key="1">
    <source>
        <dbReference type="ARBA" id="ARBA00022723"/>
    </source>
</evidence>
<dbReference type="InterPro" id="IPR011051">
    <property type="entry name" value="RmlC_Cupin_sf"/>
</dbReference>
<evidence type="ECO:0000259" key="2">
    <source>
        <dbReference type="Pfam" id="PF07883"/>
    </source>
</evidence>